<keyword evidence="1" id="KW-0540">Nuclease</keyword>
<dbReference type="SUPFAM" id="SSF50199">
    <property type="entry name" value="Staphylococcal nuclease"/>
    <property type="match status" value="1"/>
</dbReference>
<dbReference type="Pfam" id="PF00565">
    <property type="entry name" value="SNase"/>
    <property type="match status" value="1"/>
</dbReference>
<dbReference type="PANTHER" id="PTHR12302">
    <property type="entry name" value="EBNA2 BINDING PROTEIN P100"/>
    <property type="match status" value="1"/>
</dbReference>
<name>A0ABM8EKN4_9BACT</name>
<evidence type="ECO:0000313" key="6">
    <source>
        <dbReference type="EMBL" id="BDV42969.1"/>
    </source>
</evidence>
<feature type="domain" description="TNase-like" evidence="5">
    <location>
        <begin position="34"/>
        <end position="164"/>
    </location>
</feature>
<dbReference type="Gene3D" id="2.40.50.90">
    <property type="match status" value="1"/>
</dbReference>
<proteinExistence type="predicted"/>
<dbReference type="InterPro" id="IPR016071">
    <property type="entry name" value="Staphylococal_nuclease_OB-fold"/>
</dbReference>
<protein>
    <recommendedName>
        <fullName evidence="5">TNase-like domain-containing protein</fullName>
    </recommendedName>
</protein>
<dbReference type="RefSeq" id="WP_282003721.1">
    <property type="nucleotide sequence ID" value="NZ_AP027151.1"/>
</dbReference>
<sequence>MKQLVLLALCCLLLSSPAAAWAATPIRVLPDCTVTDVASGDTLTALCDGRKVLVSLYGIDAPEVERRSRKTGRLLRPGQPFGEEAKTVLEQKVVGNPVQLEVMTVDRGKRLVSLVKVGEHLINREMIAEGWAWAYRHYLHGQYNVDFIVAEKAARAARNGLWQQHSPQAPWEFRKENW</sequence>
<evidence type="ECO:0000256" key="1">
    <source>
        <dbReference type="ARBA" id="ARBA00022722"/>
    </source>
</evidence>
<keyword evidence="7" id="KW-1185">Reference proteome</keyword>
<evidence type="ECO:0000256" key="2">
    <source>
        <dbReference type="ARBA" id="ARBA00022759"/>
    </source>
</evidence>
<dbReference type="InterPro" id="IPR035437">
    <property type="entry name" value="SNase_OB-fold_sf"/>
</dbReference>
<evidence type="ECO:0000256" key="4">
    <source>
        <dbReference type="SAM" id="SignalP"/>
    </source>
</evidence>
<keyword evidence="3" id="KW-0378">Hydrolase</keyword>
<keyword evidence="4" id="KW-0732">Signal</keyword>
<dbReference type="SMART" id="SM00318">
    <property type="entry name" value="SNc"/>
    <property type="match status" value="1"/>
</dbReference>
<evidence type="ECO:0000256" key="3">
    <source>
        <dbReference type="ARBA" id="ARBA00022801"/>
    </source>
</evidence>
<feature type="chain" id="PRO_5046143233" description="TNase-like domain-containing protein" evidence="4">
    <location>
        <begin position="23"/>
        <end position="178"/>
    </location>
</feature>
<dbReference type="Proteomes" id="UP001317705">
    <property type="component" value="Chromosome"/>
</dbReference>
<dbReference type="PANTHER" id="PTHR12302:SF3">
    <property type="entry name" value="SERINE_THREONINE-PROTEIN KINASE 31"/>
    <property type="match status" value="1"/>
</dbReference>
<gene>
    <name evidence="6" type="ORF">GURASL_18920</name>
</gene>
<dbReference type="PROSITE" id="PS50830">
    <property type="entry name" value="TNASE_3"/>
    <property type="match status" value="1"/>
</dbReference>
<organism evidence="6 7">
    <name type="scientific">Geotalea uraniireducens</name>
    <dbReference type="NCBI Taxonomy" id="351604"/>
    <lineage>
        <taxon>Bacteria</taxon>
        <taxon>Pseudomonadati</taxon>
        <taxon>Thermodesulfobacteriota</taxon>
        <taxon>Desulfuromonadia</taxon>
        <taxon>Geobacterales</taxon>
        <taxon>Geobacteraceae</taxon>
        <taxon>Geotalea</taxon>
    </lineage>
</organism>
<feature type="signal peptide" evidence="4">
    <location>
        <begin position="1"/>
        <end position="22"/>
    </location>
</feature>
<reference evidence="6 7" key="1">
    <citation type="submission" date="2022-12" db="EMBL/GenBank/DDBJ databases">
        <title>Polyphasic characterization of Geotalea uranireducens NIT-SL11 newly isolated from a complex of sewage sludge and microbially reduced graphene oxide.</title>
        <authorList>
            <person name="Xie L."/>
            <person name="Yoshida N."/>
            <person name="Meng L."/>
        </authorList>
    </citation>
    <scope>NUCLEOTIDE SEQUENCE [LARGE SCALE GENOMIC DNA]</scope>
    <source>
        <strain evidence="6 7">NIT-SL11</strain>
    </source>
</reference>
<accession>A0ABM8EKN4</accession>
<evidence type="ECO:0000259" key="5">
    <source>
        <dbReference type="PROSITE" id="PS50830"/>
    </source>
</evidence>
<dbReference type="EMBL" id="AP027151">
    <property type="protein sequence ID" value="BDV42969.1"/>
    <property type="molecule type" value="Genomic_DNA"/>
</dbReference>
<evidence type="ECO:0000313" key="7">
    <source>
        <dbReference type="Proteomes" id="UP001317705"/>
    </source>
</evidence>
<keyword evidence="2" id="KW-0255">Endonuclease</keyword>